<evidence type="ECO:0000259" key="1">
    <source>
        <dbReference type="Pfam" id="PF13966"/>
    </source>
</evidence>
<feature type="domain" description="Reverse transcriptase zinc-binding" evidence="1">
    <location>
        <begin position="2"/>
        <end position="53"/>
    </location>
</feature>
<dbReference type="EMBL" id="JARKNE010000001">
    <property type="protein sequence ID" value="KAK5846286.1"/>
    <property type="molecule type" value="Genomic_DNA"/>
</dbReference>
<dbReference type="InterPro" id="IPR026960">
    <property type="entry name" value="RVT-Znf"/>
</dbReference>
<organism evidence="2 3">
    <name type="scientific">Gossypium arboreum</name>
    <name type="common">Tree cotton</name>
    <name type="synonym">Gossypium nanking</name>
    <dbReference type="NCBI Taxonomy" id="29729"/>
    <lineage>
        <taxon>Eukaryota</taxon>
        <taxon>Viridiplantae</taxon>
        <taxon>Streptophyta</taxon>
        <taxon>Embryophyta</taxon>
        <taxon>Tracheophyta</taxon>
        <taxon>Spermatophyta</taxon>
        <taxon>Magnoliopsida</taxon>
        <taxon>eudicotyledons</taxon>
        <taxon>Gunneridae</taxon>
        <taxon>Pentapetalae</taxon>
        <taxon>rosids</taxon>
        <taxon>malvids</taxon>
        <taxon>Malvales</taxon>
        <taxon>Malvaceae</taxon>
        <taxon>Malvoideae</taxon>
        <taxon>Gossypium</taxon>
    </lineage>
</organism>
<evidence type="ECO:0000313" key="2">
    <source>
        <dbReference type="EMBL" id="KAK5846286.1"/>
    </source>
</evidence>
<gene>
    <name evidence="2" type="ORF">PVK06_002569</name>
</gene>
<proteinExistence type="predicted"/>
<dbReference type="Pfam" id="PF13966">
    <property type="entry name" value="zf-RVT"/>
    <property type="match status" value="1"/>
</dbReference>
<evidence type="ECO:0000313" key="3">
    <source>
        <dbReference type="Proteomes" id="UP001358586"/>
    </source>
</evidence>
<dbReference type="Proteomes" id="UP001358586">
    <property type="component" value="Chromosome 1"/>
</dbReference>
<sequence length="159" mass="18731">MIFLWGVCSKVVAKNKILGRRKIAAESLSQIYREQEETIEHVLQQCDRTRAVWFGLDINYKVQKDQVTCFDCWLLDIRKMVLSTKADGTKLFVLIAYTYWIIWKEKCRVIRQGKMSEPDKVVCRIKQAVQERMMIVDSERKLESADPKKENVGRWMKPG</sequence>
<reference evidence="2 3" key="1">
    <citation type="submission" date="2023-03" db="EMBL/GenBank/DDBJ databases">
        <title>WGS of Gossypium arboreum.</title>
        <authorList>
            <person name="Yu D."/>
        </authorList>
    </citation>
    <scope>NUCLEOTIDE SEQUENCE [LARGE SCALE GENOMIC DNA]</scope>
    <source>
        <tissue evidence="2">Leaf</tissue>
    </source>
</reference>
<protein>
    <recommendedName>
        <fullName evidence="1">Reverse transcriptase zinc-binding domain-containing protein</fullName>
    </recommendedName>
</protein>
<keyword evidence="3" id="KW-1185">Reference proteome</keyword>
<name>A0ABR0R439_GOSAR</name>
<accession>A0ABR0R439</accession>
<comment type="caution">
    <text evidence="2">The sequence shown here is derived from an EMBL/GenBank/DDBJ whole genome shotgun (WGS) entry which is preliminary data.</text>
</comment>